<feature type="region of interest" description="Disordered" evidence="6">
    <location>
        <begin position="24"/>
        <end position="49"/>
    </location>
</feature>
<evidence type="ECO:0000256" key="1">
    <source>
        <dbReference type="ARBA" id="ARBA00006640"/>
    </source>
</evidence>
<dbReference type="InterPro" id="IPR001911">
    <property type="entry name" value="Ribosomal_bS21"/>
</dbReference>
<evidence type="ECO:0000313" key="7">
    <source>
        <dbReference type="EMBL" id="EIJ38823.1"/>
    </source>
</evidence>
<evidence type="ECO:0000256" key="6">
    <source>
        <dbReference type="SAM" id="MobiDB-lite"/>
    </source>
</evidence>
<proteinExistence type="inferred from homology"/>
<evidence type="ECO:0000256" key="4">
    <source>
        <dbReference type="ARBA" id="ARBA00035135"/>
    </source>
</evidence>
<keyword evidence="8" id="KW-1185">Reference proteome</keyword>
<feature type="compositionally biased region" description="Basic residues" evidence="6">
    <location>
        <begin position="24"/>
        <end position="34"/>
    </location>
</feature>
<dbReference type="NCBIfam" id="TIGR00030">
    <property type="entry name" value="S21p"/>
    <property type="match status" value="1"/>
</dbReference>
<dbReference type="STRING" id="926559.JoomaDRAFT_1818"/>
<evidence type="ECO:0000256" key="5">
    <source>
        <dbReference type="HAMAP-Rule" id="MF_00358"/>
    </source>
</evidence>
<keyword evidence="3 5" id="KW-0687">Ribonucleoprotein</keyword>
<organism evidence="7 8">
    <name type="scientific">Galbibacter orientalis DSM 19592</name>
    <dbReference type="NCBI Taxonomy" id="926559"/>
    <lineage>
        <taxon>Bacteria</taxon>
        <taxon>Pseudomonadati</taxon>
        <taxon>Bacteroidota</taxon>
        <taxon>Flavobacteriia</taxon>
        <taxon>Flavobacteriales</taxon>
        <taxon>Flavobacteriaceae</taxon>
        <taxon>Galbibacter</taxon>
    </lineage>
</organism>
<dbReference type="GO" id="GO:0003735">
    <property type="term" value="F:structural constituent of ribosome"/>
    <property type="evidence" value="ECO:0007669"/>
    <property type="project" value="InterPro"/>
</dbReference>
<gene>
    <name evidence="5" type="primary">rpsU</name>
    <name evidence="7" type="ORF">JoomaDRAFT_1818</name>
</gene>
<evidence type="ECO:0000256" key="2">
    <source>
        <dbReference type="ARBA" id="ARBA00022980"/>
    </source>
</evidence>
<dbReference type="AlphaFoldDB" id="I3C5D0"/>
<dbReference type="Gene3D" id="1.20.5.1150">
    <property type="entry name" value="Ribosomal protein S8"/>
    <property type="match status" value="1"/>
</dbReference>
<name>I3C5D0_9FLAO</name>
<dbReference type="HOGENOM" id="CLU_159258_2_0_10"/>
<sequence length="64" mass="7937">MLIIPIKEGENIDRALKRYKQKYRKTQQLKKLRSNQHFTKPSQQRREEVAKAMYKQEYQRKLED</sequence>
<dbReference type="eggNOG" id="COG0828">
    <property type="taxonomic scope" value="Bacteria"/>
</dbReference>
<dbReference type="GO" id="GO:0006412">
    <property type="term" value="P:translation"/>
    <property type="evidence" value="ECO:0007669"/>
    <property type="project" value="UniProtKB-UniRule"/>
</dbReference>
<evidence type="ECO:0000256" key="3">
    <source>
        <dbReference type="ARBA" id="ARBA00023274"/>
    </source>
</evidence>
<dbReference type="OrthoDB" id="598353at2"/>
<keyword evidence="2 5" id="KW-0689">Ribosomal protein</keyword>
<comment type="similarity">
    <text evidence="1 5">Belongs to the bacterial ribosomal protein bS21 family.</text>
</comment>
<dbReference type="GO" id="GO:0005840">
    <property type="term" value="C:ribosome"/>
    <property type="evidence" value="ECO:0007669"/>
    <property type="project" value="UniProtKB-KW"/>
</dbReference>
<dbReference type="GO" id="GO:1990904">
    <property type="term" value="C:ribonucleoprotein complex"/>
    <property type="evidence" value="ECO:0007669"/>
    <property type="project" value="UniProtKB-KW"/>
</dbReference>
<reference evidence="7 8" key="1">
    <citation type="submission" date="2012-02" db="EMBL/GenBank/DDBJ databases">
        <title>Improved High-Quality Draft genome of Joostella marina DSM 19592.</title>
        <authorList>
            <consortium name="US DOE Joint Genome Institute (JGI-PGF)"/>
            <person name="Lucas S."/>
            <person name="Copeland A."/>
            <person name="Lapidus A."/>
            <person name="Bruce D."/>
            <person name="Goodwin L."/>
            <person name="Pitluck S."/>
            <person name="Peters L."/>
            <person name="Chertkov O."/>
            <person name="Ovchinnikova G."/>
            <person name="Kyrpides N."/>
            <person name="Mavromatis K."/>
            <person name="Detter J.C."/>
            <person name="Han C."/>
            <person name="Land M."/>
            <person name="Hauser L."/>
            <person name="Markowitz V."/>
            <person name="Cheng J.-F."/>
            <person name="Hugenholtz P."/>
            <person name="Woyke T."/>
            <person name="Wu D."/>
            <person name="Tindall B."/>
            <person name="Brambilla E."/>
            <person name="Klenk H.-P."/>
            <person name="Eisen J.A."/>
        </authorList>
    </citation>
    <scope>NUCLEOTIDE SEQUENCE [LARGE SCALE GENOMIC DNA]</scope>
    <source>
        <strain evidence="7 8">DSM 19592</strain>
    </source>
</reference>
<dbReference type="HAMAP" id="MF_00358">
    <property type="entry name" value="Ribosomal_bS21"/>
    <property type="match status" value="1"/>
</dbReference>
<dbReference type="Pfam" id="PF01165">
    <property type="entry name" value="Ribosomal_S21"/>
    <property type="match status" value="1"/>
</dbReference>
<accession>I3C5D0</accession>
<evidence type="ECO:0000313" key="8">
    <source>
        <dbReference type="Proteomes" id="UP000004690"/>
    </source>
</evidence>
<dbReference type="RefSeq" id="WP_008612104.1">
    <property type="nucleotide sequence ID" value="NZ_JH651379.1"/>
</dbReference>
<dbReference type="Proteomes" id="UP000004690">
    <property type="component" value="Unassembled WGS sequence"/>
</dbReference>
<dbReference type="InterPro" id="IPR038380">
    <property type="entry name" value="Ribosomal_bS21_sf"/>
</dbReference>
<protein>
    <recommendedName>
        <fullName evidence="4 5">Small ribosomal subunit protein bS21</fullName>
    </recommendedName>
</protein>
<dbReference type="EMBL" id="JH651379">
    <property type="protein sequence ID" value="EIJ38823.1"/>
    <property type="molecule type" value="Genomic_DNA"/>
</dbReference>